<comment type="caution">
    <text evidence="4">The sequence shown here is derived from an EMBL/GenBank/DDBJ whole genome shotgun (WGS) entry which is preliminary data.</text>
</comment>
<evidence type="ECO:0000256" key="2">
    <source>
        <dbReference type="SAM" id="MobiDB-lite"/>
    </source>
</evidence>
<name>A0ABS7DDY8_9BACL</name>
<accession>A0ABS7DDY8</accession>
<feature type="domain" description="Fibronectin type-III" evidence="3">
    <location>
        <begin position="80"/>
        <end position="168"/>
    </location>
</feature>
<dbReference type="InterPro" id="IPR036116">
    <property type="entry name" value="FN3_sf"/>
</dbReference>
<gene>
    <name evidence="4" type="ORF">K0T92_24435</name>
</gene>
<proteinExistence type="predicted"/>
<evidence type="ECO:0000313" key="5">
    <source>
        <dbReference type="Proteomes" id="UP000812277"/>
    </source>
</evidence>
<keyword evidence="1" id="KW-0677">Repeat</keyword>
<evidence type="ECO:0000256" key="1">
    <source>
        <dbReference type="ARBA" id="ARBA00022737"/>
    </source>
</evidence>
<feature type="compositionally biased region" description="Basic and acidic residues" evidence="2">
    <location>
        <begin position="70"/>
        <end position="80"/>
    </location>
</feature>
<organism evidence="4 5">
    <name type="scientific">Paenibacillus oenotherae</name>
    <dbReference type="NCBI Taxonomy" id="1435645"/>
    <lineage>
        <taxon>Bacteria</taxon>
        <taxon>Bacillati</taxon>
        <taxon>Bacillota</taxon>
        <taxon>Bacilli</taxon>
        <taxon>Bacillales</taxon>
        <taxon>Paenibacillaceae</taxon>
        <taxon>Paenibacillus</taxon>
    </lineage>
</organism>
<dbReference type="InterPro" id="IPR050964">
    <property type="entry name" value="Striated_Muscle_Regulatory"/>
</dbReference>
<keyword evidence="5" id="KW-1185">Reference proteome</keyword>
<dbReference type="SMART" id="SM00060">
    <property type="entry name" value="FN3"/>
    <property type="match status" value="3"/>
</dbReference>
<feature type="domain" description="Fibronectin type-III" evidence="3">
    <location>
        <begin position="473"/>
        <end position="563"/>
    </location>
</feature>
<dbReference type="InterPro" id="IPR003961">
    <property type="entry name" value="FN3_dom"/>
</dbReference>
<dbReference type="Pfam" id="PF00041">
    <property type="entry name" value="fn3"/>
    <property type="match status" value="2"/>
</dbReference>
<dbReference type="Gene3D" id="2.60.40.10">
    <property type="entry name" value="Immunoglobulins"/>
    <property type="match status" value="6"/>
</dbReference>
<dbReference type="PROSITE" id="PS50853">
    <property type="entry name" value="FN3"/>
    <property type="match status" value="3"/>
</dbReference>
<reference evidence="4 5" key="1">
    <citation type="submission" date="2021-07" db="EMBL/GenBank/DDBJ databases">
        <title>Paenibacillus radiodurans sp. nov., isolated from the southeastern edge of Tengger Desert.</title>
        <authorList>
            <person name="Zhang G."/>
        </authorList>
    </citation>
    <scope>NUCLEOTIDE SEQUENCE [LARGE SCALE GENOMIC DNA]</scope>
    <source>
        <strain evidence="4 5">DT7-4</strain>
    </source>
</reference>
<feature type="region of interest" description="Disordered" evidence="2">
    <location>
        <begin position="69"/>
        <end position="92"/>
    </location>
</feature>
<dbReference type="Pfam" id="PF03423">
    <property type="entry name" value="CBM_25"/>
    <property type="match status" value="2"/>
</dbReference>
<feature type="compositionally biased region" description="Polar residues" evidence="2">
    <location>
        <begin position="81"/>
        <end position="92"/>
    </location>
</feature>
<dbReference type="PANTHER" id="PTHR13817:SF73">
    <property type="entry name" value="FIBRONECTIN TYPE-III DOMAIN-CONTAINING PROTEIN"/>
    <property type="match status" value="1"/>
</dbReference>
<dbReference type="RefSeq" id="WP_219875245.1">
    <property type="nucleotide sequence ID" value="NZ_JAHZIJ010000053.1"/>
</dbReference>
<dbReference type="Proteomes" id="UP000812277">
    <property type="component" value="Unassembled WGS sequence"/>
</dbReference>
<protein>
    <submittedName>
        <fullName evidence="4">Starch-binding protein</fullName>
    </submittedName>
</protein>
<sequence>FYETAPKEANEPTWATAPAMTSVGGDWYVYSFDTAEAAKMIFKDNTGKQLPGQSQPGFARTATGWYDGTAWHDSDPEDTRPTTPTGLASTGKTDKTVSLTWNASTHSSGIAGYDVYRNGVKVGTATTTSYTDTGLIKLTAYTYKVVAKSNSGKLSADSSTITVTTNDSGTVVAPTTPTGLASTAKTDKTVSLTWQASTHSSGIAGYDVYRNGSKVGTATTTSYTDTGLTGATAYTYKVIATSNAGSSSDPSNEISVTTDPGTTGNTVTVYYKKGFATPYIHYRPEGGTWTVAPGTKMDESEVPGYAKYTIDLGTSTATRVEAAFNNGSGQWDSNNQKNYFFNKGDNTYSAGVVTPGKPVYVPGNKVTVYYKEGWTNVNIHYRAEGGTWTATPGVKMENDPLNPGYKKMTIDIGTATRLEACFNNGSNVWDSNGQKNYFFNVGDNTYIPGANGGAGQVKVGEKPQGTDTIAPSIPANLAGSLGTGTPKTVTLSWSASTDNIKVEGYEVTRTEGANTTTVAVNATTYIDSTVVAGKTYKYKVRAKDAKPNFSDYSNEVTIAVPSDVDT</sequence>
<dbReference type="EMBL" id="JAHZIJ010000053">
    <property type="protein sequence ID" value="MBW7477861.1"/>
    <property type="molecule type" value="Genomic_DNA"/>
</dbReference>
<feature type="non-terminal residue" evidence="4">
    <location>
        <position position="1"/>
    </location>
</feature>
<evidence type="ECO:0000259" key="3">
    <source>
        <dbReference type="PROSITE" id="PS50853"/>
    </source>
</evidence>
<feature type="non-terminal residue" evidence="4">
    <location>
        <position position="566"/>
    </location>
</feature>
<dbReference type="PANTHER" id="PTHR13817">
    <property type="entry name" value="TITIN"/>
    <property type="match status" value="1"/>
</dbReference>
<dbReference type="InterPro" id="IPR005085">
    <property type="entry name" value="CBM25"/>
</dbReference>
<dbReference type="InterPro" id="IPR031965">
    <property type="entry name" value="CBM26"/>
</dbReference>
<dbReference type="Pfam" id="PF16738">
    <property type="entry name" value="CBM26"/>
    <property type="match status" value="1"/>
</dbReference>
<evidence type="ECO:0000313" key="4">
    <source>
        <dbReference type="EMBL" id="MBW7477861.1"/>
    </source>
</evidence>
<dbReference type="CDD" id="cd00063">
    <property type="entry name" value="FN3"/>
    <property type="match status" value="3"/>
</dbReference>
<dbReference type="SMART" id="SM01066">
    <property type="entry name" value="CBM_25"/>
    <property type="match status" value="2"/>
</dbReference>
<feature type="domain" description="Fibronectin type-III" evidence="3">
    <location>
        <begin position="173"/>
        <end position="261"/>
    </location>
</feature>
<dbReference type="InterPro" id="IPR013783">
    <property type="entry name" value="Ig-like_fold"/>
</dbReference>
<dbReference type="SUPFAM" id="SSF49265">
    <property type="entry name" value="Fibronectin type III"/>
    <property type="match status" value="2"/>
</dbReference>